<evidence type="ECO:0008006" key="16">
    <source>
        <dbReference type="Google" id="ProtNLM"/>
    </source>
</evidence>
<dbReference type="AlphaFoldDB" id="A0A1V8MAF8"/>
<feature type="domain" description="Mechanosensitive ion channel transmembrane helices 2/3" evidence="13">
    <location>
        <begin position="905"/>
        <end position="945"/>
    </location>
</feature>
<dbReference type="EMBL" id="LPUF01000001">
    <property type="protein sequence ID" value="OQK18482.1"/>
    <property type="molecule type" value="Genomic_DNA"/>
</dbReference>
<dbReference type="InterPro" id="IPR049142">
    <property type="entry name" value="MS_channel_1st"/>
</dbReference>
<evidence type="ECO:0000256" key="7">
    <source>
        <dbReference type="SAM" id="Coils"/>
    </source>
</evidence>
<feature type="transmembrane region" description="Helical" evidence="8">
    <location>
        <begin position="630"/>
        <end position="647"/>
    </location>
</feature>
<feature type="transmembrane region" description="Helical" evidence="8">
    <location>
        <begin position="701"/>
        <end position="725"/>
    </location>
</feature>
<dbReference type="InterPro" id="IPR049278">
    <property type="entry name" value="MS_channel_C"/>
</dbReference>
<evidence type="ECO:0000256" key="4">
    <source>
        <dbReference type="ARBA" id="ARBA00022692"/>
    </source>
</evidence>
<dbReference type="Gene3D" id="1.10.287.1260">
    <property type="match status" value="1"/>
</dbReference>
<keyword evidence="4 8" id="KW-0812">Transmembrane</keyword>
<feature type="transmembrane region" description="Helical" evidence="8">
    <location>
        <begin position="931"/>
        <end position="959"/>
    </location>
</feature>
<evidence type="ECO:0000256" key="1">
    <source>
        <dbReference type="ARBA" id="ARBA00004651"/>
    </source>
</evidence>
<feature type="domain" description="Mechanosensitive ion channel MscS porin" evidence="11">
    <location>
        <begin position="38"/>
        <end position="271"/>
    </location>
</feature>
<feature type="transmembrane region" description="Helical" evidence="8">
    <location>
        <begin position="737"/>
        <end position="756"/>
    </location>
</feature>
<protein>
    <recommendedName>
        <fullName evidence="16">Mechanosensitive ion channel protein MscS</fullName>
    </recommendedName>
</protein>
<evidence type="ECO:0000259" key="9">
    <source>
        <dbReference type="Pfam" id="PF00924"/>
    </source>
</evidence>
<evidence type="ECO:0000259" key="12">
    <source>
        <dbReference type="Pfam" id="PF21082"/>
    </source>
</evidence>
<comment type="similarity">
    <text evidence="2">Belongs to the MscS (TC 1.A.23) family.</text>
</comment>
<evidence type="ECO:0000259" key="13">
    <source>
        <dbReference type="Pfam" id="PF21088"/>
    </source>
</evidence>
<gene>
    <name evidence="14" type="ORF">AU255_11900</name>
</gene>
<dbReference type="InterPro" id="IPR024393">
    <property type="entry name" value="MscS_porin"/>
</dbReference>
<comment type="subcellular location">
    <subcellularLocation>
        <location evidence="1">Cell membrane</location>
        <topology evidence="1">Multi-pass membrane protein</topology>
    </subcellularLocation>
</comment>
<accession>A0A1V8MAF8</accession>
<dbReference type="RefSeq" id="WP_080523083.1">
    <property type="nucleotide sequence ID" value="NZ_LPUF01000001.1"/>
</dbReference>
<dbReference type="PANTHER" id="PTHR30347:SF1">
    <property type="entry name" value="MECHANOSENSITIVE CHANNEL MSCK"/>
    <property type="match status" value="1"/>
</dbReference>
<feature type="transmembrane region" description="Helical" evidence="8">
    <location>
        <begin position="810"/>
        <end position="827"/>
    </location>
</feature>
<feature type="transmembrane region" description="Helical" evidence="8">
    <location>
        <begin position="900"/>
        <end position="919"/>
    </location>
</feature>
<comment type="caution">
    <text evidence="14">The sequence shown here is derived from an EMBL/GenBank/DDBJ whole genome shotgun (WGS) entry which is preliminary data.</text>
</comment>
<dbReference type="Pfam" id="PF00924">
    <property type="entry name" value="MS_channel_2nd"/>
    <property type="match status" value="1"/>
</dbReference>
<keyword evidence="7" id="KW-0175">Coiled coil</keyword>
<dbReference type="Gene3D" id="2.30.30.60">
    <property type="match status" value="1"/>
</dbReference>
<dbReference type="Gene3D" id="3.30.70.100">
    <property type="match status" value="1"/>
</dbReference>
<dbReference type="GO" id="GO:0005886">
    <property type="term" value="C:plasma membrane"/>
    <property type="evidence" value="ECO:0007669"/>
    <property type="project" value="UniProtKB-SubCell"/>
</dbReference>
<feature type="coiled-coil region" evidence="7">
    <location>
        <begin position="236"/>
        <end position="264"/>
    </location>
</feature>
<evidence type="ECO:0000259" key="10">
    <source>
        <dbReference type="Pfam" id="PF12794"/>
    </source>
</evidence>
<dbReference type="Pfam" id="PF12795">
    <property type="entry name" value="MscS_porin"/>
    <property type="match status" value="1"/>
</dbReference>
<feature type="domain" description="Mechanosensitive ion channel MscS C-terminal" evidence="12">
    <location>
        <begin position="1020"/>
        <end position="1103"/>
    </location>
</feature>
<feature type="transmembrane region" description="Helical" evidence="8">
    <location>
        <begin position="584"/>
        <end position="602"/>
    </location>
</feature>
<proteinExistence type="inferred from homology"/>
<dbReference type="Pfam" id="PF21088">
    <property type="entry name" value="MS_channel_1st"/>
    <property type="match status" value="1"/>
</dbReference>
<feature type="domain" description="Mechanosensitive ion channel MscS" evidence="9">
    <location>
        <begin position="947"/>
        <end position="1012"/>
    </location>
</feature>
<evidence type="ECO:0000259" key="11">
    <source>
        <dbReference type="Pfam" id="PF12795"/>
    </source>
</evidence>
<feature type="transmembrane region" description="Helical" evidence="8">
    <location>
        <begin position="546"/>
        <end position="572"/>
    </location>
</feature>
<dbReference type="InterPro" id="IPR052702">
    <property type="entry name" value="MscS-like_channel"/>
</dbReference>
<dbReference type="OrthoDB" id="9799209at2"/>
<feature type="transmembrane region" description="Helical" evidence="8">
    <location>
        <begin position="863"/>
        <end position="888"/>
    </location>
</feature>
<dbReference type="GO" id="GO:0008381">
    <property type="term" value="F:mechanosensitive monoatomic ion channel activity"/>
    <property type="evidence" value="ECO:0007669"/>
    <property type="project" value="UniProtKB-ARBA"/>
</dbReference>
<dbReference type="InterPro" id="IPR006685">
    <property type="entry name" value="MscS_channel_2nd"/>
</dbReference>
<organism evidence="14 15">
    <name type="scientific">Methyloprofundus sedimenti</name>
    <dbReference type="NCBI Taxonomy" id="1420851"/>
    <lineage>
        <taxon>Bacteria</taxon>
        <taxon>Pseudomonadati</taxon>
        <taxon>Pseudomonadota</taxon>
        <taxon>Gammaproteobacteria</taxon>
        <taxon>Methylococcales</taxon>
        <taxon>Methylococcaceae</taxon>
        <taxon>Methyloprofundus</taxon>
    </lineage>
</organism>
<feature type="domain" description="Mechanosensitive ion channel inner membrane" evidence="10">
    <location>
        <begin position="507"/>
        <end position="843"/>
    </location>
</feature>
<dbReference type="Pfam" id="PF12794">
    <property type="entry name" value="MscS_TM"/>
    <property type="match status" value="1"/>
</dbReference>
<evidence type="ECO:0000256" key="6">
    <source>
        <dbReference type="ARBA" id="ARBA00023136"/>
    </source>
</evidence>
<keyword evidence="3" id="KW-1003">Cell membrane</keyword>
<feature type="transmembrane region" description="Helical" evidence="8">
    <location>
        <begin position="659"/>
        <end position="680"/>
    </location>
</feature>
<name>A0A1V8MAF8_9GAMM</name>
<dbReference type="SUPFAM" id="SSF82689">
    <property type="entry name" value="Mechanosensitive channel protein MscS (YggB), C-terminal domain"/>
    <property type="match status" value="1"/>
</dbReference>
<evidence type="ECO:0000256" key="3">
    <source>
        <dbReference type="ARBA" id="ARBA00022475"/>
    </source>
</evidence>
<keyword evidence="6 8" id="KW-0472">Membrane</keyword>
<feature type="coiled-coil region" evidence="7">
    <location>
        <begin position="293"/>
        <end position="351"/>
    </location>
</feature>
<keyword evidence="15" id="KW-1185">Reference proteome</keyword>
<dbReference type="InterPro" id="IPR025692">
    <property type="entry name" value="MscS_IM_dom1"/>
</dbReference>
<feature type="transmembrane region" description="Helical" evidence="8">
    <location>
        <begin position="505"/>
        <end position="525"/>
    </location>
</feature>
<dbReference type="PANTHER" id="PTHR30347">
    <property type="entry name" value="POTASSIUM CHANNEL RELATED"/>
    <property type="match status" value="1"/>
</dbReference>
<keyword evidence="5 8" id="KW-1133">Transmembrane helix</keyword>
<dbReference type="InterPro" id="IPR011066">
    <property type="entry name" value="MscS_channel_C_sf"/>
</dbReference>
<dbReference type="Proteomes" id="UP000191980">
    <property type="component" value="Unassembled WGS sequence"/>
</dbReference>
<evidence type="ECO:0000313" key="14">
    <source>
        <dbReference type="EMBL" id="OQK18482.1"/>
    </source>
</evidence>
<sequence length="1125" mass="128834">MCALSLSLFSHSVNVCAELVAGEALPFEISREDLQKKMETLAAKQEIDPESKAREMNWYQLADENIGDQKWFEFLSNSYQETLQTAAEKLRTKAQATVSKEYGELFNQDRHYSAEELDLLIVNTKSKLRAVDDKLSKLETELNNLSLRPQKIREETLIANKRLKQAKSDINIARLPAENKYEYQAHQINLNTLINALLAELKKLELEAESNPLQIRLNKLSQEQLTVQKKYLQGIVEQQAALAEKLQLEKAETLEEELLKTERESAEKPAVIQKIIQDNIQSIRNLQTIVRTINQYDHEIDKIEAYKRAIEEDFKNAEKKIKLAGLNPILGRVLREQRNNLADNKQQYQEQFDISDVTSQISLALYKIEQRQKQLLNIPIELDLQLQQIRLDGYAADISPGETEGISLELQKLLNNQKDVLTELSNTYLKELRVLDDYKFANEQLLTQIDQYSSYLDERLLWVPSSLPVDLNYPLDVYHSMRWFISPARWLQFTQELLKAIDSKLFMSIFAGICWFLLLYVNTYIRKDVCAIREKVGKPFTDKIYYTFQVLVFNFIVVLPAPLMLMYISWLLSLLPFQEDFSRAIGAGLHHAAIVLMILQFFSRFLEDQGIAELHFGWQKKSVRLVRKQLAWLQVVIIPCIFLIYMTSANNAAEHSDSLGRLGLIVFTIVLLTFAIRLFMPGKGILNNYFIKNNNLWWANIRYFWLILFTCIPVTIFGFAIMGYYISALELQQKAIITLRMIFIAIIVHSLILRWLGLTKRELALKNARTKSKSEGLKSQRSESSNVEKNIAVDNELLDIPKINEQTEKIVNALISTFLLIGFWLVWKDMLPAFSFIDNIVLWQQTVMINSVETLQAVTLSNLIIASLYTFLIIIAVINFPGVMEVFVFRSLEIEAGSRYAINQLAKYALITLGFILVANELGGSWGKVQWLVAALTVGLGFGLQEIFANMVSGIILLFERPIRVGDTVTVDNISGRVSRIQMRATTIIDWDQKELIIPNKAFITNQLVNWTLTDSVTRVVIPLGISYDADVELAHKVILAAVSSTPLVLKVPEPSVFFLEFGDSSLNFSIRFYVSELAHRLPVTHDLHLRLIAALRQEGIEIPFPQRDLHIRSLSADFPGKIAI</sequence>
<dbReference type="Pfam" id="PF21082">
    <property type="entry name" value="MS_channel_3rd"/>
    <property type="match status" value="1"/>
</dbReference>
<feature type="coiled-coil region" evidence="7">
    <location>
        <begin position="121"/>
        <end position="148"/>
    </location>
</feature>
<evidence type="ECO:0000256" key="5">
    <source>
        <dbReference type="ARBA" id="ARBA00022989"/>
    </source>
</evidence>
<evidence type="ECO:0000256" key="8">
    <source>
        <dbReference type="SAM" id="Phobius"/>
    </source>
</evidence>
<reference evidence="14 15" key="1">
    <citation type="submission" date="2015-12" db="EMBL/GenBank/DDBJ databases">
        <authorList>
            <person name="Shamseldin A."/>
            <person name="Moawad H."/>
            <person name="Abd El-Rahim W.M."/>
            <person name="Sadowsky M.J."/>
        </authorList>
    </citation>
    <scope>NUCLEOTIDE SEQUENCE [LARGE SCALE GENOMIC DNA]</scope>
    <source>
        <strain evidence="14 15">WF1</strain>
    </source>
</reference>
<evidence type="ECO:0000313" key="15">
    <source>
        <dbReference type="Proteomes" id="UP000191980"/>
    </source>
</evidence>
<dbReference type="STRING" id="1420851.AU255_11900"/>
<dbReference type="InterPro" id="IPR010920">
    <property type="entry name" value="LSM_dom_sf"/>
</dbReference>
<dbReference type="SUPFAM" id="SSF50182">
    <property type="entry name" value="Sm-like ribonucleoproteins"/>
    <property type="match status" value="1"/>
</dbReference>
<dbReference type="InterPro" id="IPR023408">
    <property type="entry name" value="MscS_beta-dom_sf"/>
</dbReference>
<evidence type="ECO:0000256" key="2">
    <source>
        <dbReference type="ARBA" id="ARBA00008017"/>
    </source>
</evidence>